<dbReference type="BioCyc" id="LBOR1193007:G11KN-4174-MONOMER"/>
<keyword evidence="1" id="KW-0472">Membrane</keyword>
<comment type="caution">
    <text evidence="2">The sequence shown here is derived from an EMBL/GenBank/DDBJ whole genome shotgun (WGS) entry which is preliminary data.</text>
</comment>
<dbReference type="Proteomes" id="UP000011783">
    <property type="component" value="Unassembled WGS sequence"/>
</dbReference>
<organism evidence="2 3">
    <name type="scientific">Leptospira borgpetersenii str. 200701203</name>
    <dbReference type="NCBI Taxonomy" id="1193007"/>
    <lineage>
        <taxon>Bacteria</taxon>
        <taxon>Pseudomonadati</taxon>
        <taxon>Spirochaetota</taxon>
        <taxon>Spirochaetia</taxon>
        <taxon>Leptospirales</taxon>
        <taxon>Leptospiraceae</taxon>
        <taxon>Leptospira</taxon>
    </lineage>
</organism>
<keyword evidence="1" id="KW-0812">Transmembrane</keyword>
<name>M3GXJ4_LEPBO</name>
<reference evidence="2 3" key="1">
    <citation type="submission" date="2013-01" db="EMBL/GenBank/DDBJ databases">
        <authorList>
            <person name="Harkins D.M."/>
            <person name="Durkin A.S."/>
            <person name="Brinkac L.M."/>
            <person name="Haft D.H."/>
            <person name="Selengut J.D."/>
            <person name="Sanka R."/>
            <person name="DePew J."/>
            <person name="Purushe J."/>
            <person name="Picardeau M."/>
            <person name="Werts C."/>
            <person name="Goarant C."/>
            <person name="Vinetz J.M."/>
            <person name="Sutton G.G."/>
            <person name="Nierman W.C."/>
            <person name="Fouts D.E."/>
        </authorList>
    </citation>
    <scope>NUCLEOTIDE SEQUENCE [LARGE SCALE GENOMIC DNA]</scope>
    <source>
        <strain evidence="2 3">200701203</strain>
    </source>
</reference>
<sequence>MGNFSYLFVFYASAFLIGDTLYFGETNKHLGYEGFVF</sequence>
<evidence type="ECO:0000313" key="3">
    <source>
        <dbReference type="Proteomes" id="UP000011783"/>
    </source>
</evidence>
<gene>
    <name evidence="2" type="ORF">LEP1GSC123_3693</name>
</gene>
<keyword evidence="1" id="KW-1133">Transmembrane helix</keyword>
<protein>
    <submittedName>
        <fullName evidence="2">Uncharacterized protein</fullName>
    </submittedName>
</protein>
<evidence type="ECO:0000256" key="1">
    <source>
        <dbReference type="SAM" id="Phobius"/>
    </source>
</evidence>
<dbReference type="AlphaFoldDB" id="M3GXJ4"/>
<dbReference type="EMBL" id="AKWO02000070">
    <property type="protein sequence ID" value="EMF99538.1"/>
    <property type="molecule type" value="Genomic_DNA"/>
</dbReference>
<evidence type="ECO:0000313" key="2">
    <source>
        <dbReference type="EMBL" id="EMF99538.1"/>
    </source>
</evidence>
<accession>M3GXJ4</accession>
<feature type="transmembrane region" description="Helical" evidence="1">
    <location>
        <begin position="6"/>
        <end position="24"/>
    </location>
</feature>
<proteinExistence type="predicted"/>